<reference evidence="2" key="1">
    <citation type="journal article" date="2019" name="Int. J. Syst. Evol. Microbiol.">
        <title>The Global Catalogue of Microorganisms (GCM) 10K type strain sequencing project: providing services to taxonomists for standard genome sequencing and annotation.</title>
        <authorList>
            <consortium name="The Broad Institute Genomics Platform"/>
            <consortium name="The Broad Institute Genome Sequencing Center for Infectious Disease"/>
            <person name="Wu L."/>
            <person name="Ma J."/>
        </authorList>
    </citation>
    <scope>NUCLEOTIDE SEQUENCE [LARGE SCALE GENOMIC DNA]</scope>
    <source>
        <strain evidence="2">JCM 17759</strain>
    </source>
</reference>
<dbReference type="Proteomes" id="UP001500840">
    <property type="component" value="Unassembled WGS sequence"/>
</dbReference>
<organism evidence="1 2">
    <name type="scientific">Novipirellula rosea</name>
    <dbReference type="NCBI Taxonomy" id="1031540"/>
    <lineage>
        <taxon>Bacteria</taxon>
        <taxon>Pseudomonadati</taxon>
        <taxon>Planctomycetota</taxon>
        <taxon>Planctomycetia</taxon>
        <taxon>Pirellulales</taxon>
        <taxon>Pirellulaceae</taxon>
        <taxon>Novipirellula</taxon>
    </lineage>
</organism>
<dbReference type="RefSeq" id="WP_345323357.1">
    <property type="nucleotide sequence ID" value="NZ_BAABGA010000035.1"/>
</dbReference>
<evidence type="ECO:0000313" key="2">
    <source>
        <dbReference type="Proteomes" id="UP001500840"/>
    </source>
</evidence>
<sequence length="220" mass="25805">MLEPHIDELRLNATRCYNNDVIRPKLMESARKSLRYPDALQDDDKLPDEKLDLLIWKLCQDAMGVEEIESPVTSTSDSELRVNFAIWDQSFEQTTSEKGVLPLTKQMKLRLRVRLKRYLGNLYETIGSTVACERFWVRHRDIQRVYDVSRQQVGNWRKAEWWPAPSPFGEKTWYSDEVTKAINDQPKIGLNPRKDWRDVCHPSQLVGWLENAAEIENDKS</sequence>
<comment type="caution">
    <text evidence="1">The sequence shown here is derived from an EMBL/GenBank/DDBJ whole genome shotgun (WGS) entry which is preliminary data.</text>
</comment>
<name>A0ABP8MTI3_9BACT</name>
<evidence type="ECO:0000313" key="1">
    <source>
        <dbReference type="EMBL" id="GAA4455834.1"/>
    </source>
</evidence>
<dbReference type="EMBL" id="BAABGA010000035">
    <property type="protein sequence ID" value="GAA4455834.1"/>
    <property type="molecule type" value="Genomic_DNA"/>
</dbReference>
<gene>
    <name evidence="1" type="ORF">GCM10023156_30490</name>
</gene>
<keyword evidence="2" id="KW-1185">Reference proteome</keyword>
<protein>
    <submittedName>
        <fullName evidence="1">Uncharacterized protein</fullName>
    </submittedName>
</protein>
<proteinExistence type="predicted"/>
<accession>A0ABP8MTI3</accession>